<sequence>MAVVGFAGLAIDLSRIWMLSARLKTAVDAASLNAARTMTSTTVDETSTRQLFWANFNQNGWSNRFLGSTVPTTPAQPVIQRLSDTRIRLTATATLDTTLFGIISRQTTPLAETTVAEREATGLELAVVMDQTSSMRGSKLAAAQAAVGTMLATLYGSDDTKRNLFVSVVPFARTINIGPGNANFLNTTSMPGGWDLARWNGCVESRGGGQDITDIGPTTSAGQLRPYFYASTFRRVGWATVTGSPASPSNTVATLARNATLWANATGVPQYRGGGTSNSGTGVCTTANAYGAITVALYASDTANSTTNYRVAFCRGDNDWNSTVTLSTNSGNANYNAEYADRISQGLEAGMANDSTVAAAGRNTLCAQSPILPLTASRATVQAAVNAITAPIKSGGTTIVAGMQGAWYTLSPEWRNWWPGSAVSPNLGVLPLAYNTRNMFKAVVILTDGDNNWQAAYAGNSVRGSPANSELLYNAYGRINPDSRPPDTVTNWNTMFPSSQITSVTQTNADAALDTRFAAICRAMKNPDSTLANSDNPNNHRIRIYVIGFEVANSTQRTMLQNCASTPNSPYYFEAPSASDLQRAFTEIANSLSSLRLVE</sequence>
<accession>A0ABS7AFE7</accession>
<dbReference type="SUPFAM" id="SSF53300">
    <property type="entry name" value="vWA-like"/>
    <property type="match status" value="1"/>
</dbReference>
<evidence type="ECO:0000313" key="2">
    <source>
        <dbReference type="Proteomes" id="UP001196565"/>
    </source>
</evidence>
<keyword evidence="2" id="KW-1185">Reference proteome</keyword>
<evidence type="ECO:0000313" key="1">
    <source>
        <dbReference type="EMBL" id="MBW6401020.1"/>
    </source>
</evidence>
<dbReference type="Proteomes" id="UP001196565">
    <property type="component" value="Unassembled WGS sequence"/>
</dbReference>
<name>A0ABS7AFE7_9PROT</name>
<dbReference type="InterPro" id="IPR036465">
    <property type="entry name" value="vWFA_dom_sf"/>
</dbReference>
<dbReference type="EMBL" id="JAHYBZ010000009">
    <property type="protein sequence ID" value="MBW6401020.1"/>
    <property type="molecule type" value="Genomic_DNA"/>
</dbReference>
<reference evidence="1 2" key="1">
    <citation type="submission" date="2021-07" db="EMBL/GenBank/DDBJ databases">
        <authorList>
            <person name="So Y."/>
        </authorList>
    </citation>
    <scope>NUCLEOTIDE SEQUENCE [LARGE SCALE GENOMIC DNA]</scope>
    <source>
        <strain evidence="1 2">HJA6</strain>
    </source>
</reference>
<protein>
    <submittedName>
        <fullName evidence="1">Tad domain-containing protein</fullName>
    </submittedName>
</protein>
<proteinExistence type="predicted"/>
<comment type="caution">
    <text evidence="1">The sequence shown here is derived from an EMBL/GenBank/DDBJ whole genome shotgun (WGS) entry which is preliminary data.</text>
</comment>
<organism evidence="1 2">
    <name type="scientific">Roseomonas alba</name>
    <dbReference type="NCBI Taxonomy" id="2846776"/>
    <lineage>
        <taxon>Bacteria</taxon>
        <taxon>Pseudomonadati</taxon>
        <taxon>Pseudomonadota</taxon>
        <taxon>Alphaproteobacteria</taxon>
        <taxon>Acetobacterales</taxon>
        <taxon>Roseomonadaceae</taxon>
        <taxon>Roseomonas</taxon>
    </lineage>
</organism>
<gene>
    <name evidence="1" type="ORF">KPL78_24385</name>
</gene>
<dbReference type="Gene3D" id="3.40.50.410">
    <property type="entry name" value="von Willebrand factor, type A domain"/>
    <property type="match status" value="1"/>
</dbReference>